<proteinExistence type="predicted"/>
<protein>
    <submittedName>
        <fullName evidence="2">Uncharacterized protein</fullName>
    </submittedName>
</protein>
<feature type="signal peptide" evidence="1">
    <location>
        <begin position="1"/>
        <end position="20"/>
    </location>
</feature>
<accession>A0AA88VJQ7</accession>
<evidence type="ECO:0000313" key="2">
    <source>
        <dbReference type="EMBL" id="KAK3009442.1"/>
    </source>
</evidence>
<keyword evidence="1" id="KW-0732">Signal</keyword>
<dbReference type="AlphaFoldDB" id="A0AA88VJQ7"/>
<keyword evidence="3" id="KW-1185">Reference proteome</keyword>
<dbReference type="EMBL" id="JAVXUP010001647">
    <property type="protein sequence ID" value="KAK3009442.1"/>
    <property type="molecule type" value="Genomic_DNA"/>
</dbReference>
<name>A0AA88VJQ7_9ASTE</name>
<feature type="chain" id="PRO_5041664896" evidence="1">
    <location>
        <begin position="21"/>
        <end position="118"/>
    </location>
</feature>
<dbReference type="Proteomes" id="UP001188597">
    <property type="component" value="Unassembled WGS sequence"/>
</dbReference>
<gene>
    <name evidence="2" type="ORF">RJ639_013191</name>
</gene>
<organism evidence="2 3">
    <name type="scientific">Escallonia herrerae</name>
    <dbReference type="NCBI Taxonomy" id="1293975"/>
    <lineage>
        <taxon>Eukaryota</taxon>
        <taxon>Viridiplantae</taxon>
        <taxon>Streptophyta</taxon>
        <taxon>Embryophyta</taxon>
        <taxon>Tracheophyta</taxon>
        <taxon>Spermatophyta</taxon>
        <taxon>Magnoliopsida</taxon>
        <taxon>eudicotyledons</taxon>
        <taxon>Gunneridae</taxon>
        <taxon>Pentapetalae</taxon>
        <taxon>asterids</taxon>
        <taxon>campanulids</taxon>
        <taxon>Escalloniales</taxon>
        <taxon>Escalloniaceae</taxon>
        <taxon>Escallonia</taxon>
    </lineage>
</organism>
<reference evidence="2" key="1">
    <citation type="submission" date="2022-12" db="EMBL/GenBank/DDBJ databases">
        <title>Draft genome assemblies for two species of Escallonia (Escalloniales).</title>
        <authorList>
            <person name="Chanderbali A."/>
            <person name="Dervinis C."/>
            <person name="Anghel I."/>
            <person name="Soltis D."/>
            <person name="Soltis P."/>
            <person name="Zapata F."/>
        </authorList>
    </citation>
    <scope>NUCLEOTIDE SEQUENCE</scope>
    <source>
        <strain evidence="2">UCBG64.0493</strain>
        <tissue evidence="2">Leaf</tissue>
    </source>
</reference>
<evidence type="ECO:0000256" key="1">
    <source>
        <dbReference type="SAM" id="SignalP"/>
    </source>
</evidence>
<sequence>MGLPMRLFSVIFLVLMLHMATDIGPMVAEARTCESQSHRFKGPCGLYVQIQYLHAIEISQPRFIEQLYLLQPKGSKRMKAKAVFEYRQRSNQSVKDEQLPAASWVFTRNITDLLYYIN</sequence>
<comment type="caution">
    <text evidence="2">The sequence shown here is derived from an EMBL/GenBank/DDBJ whole genome shotgun (WGS) entry which is preliminary data.</text>
</comment>
<evidence type="ECO:0000313" key="3">
    <source>
        <dbReference type="Proteomes" id="UP001188597"/>
    </source>
</evidence>